<reference evidence="1 2" key="1">
    <citation type="submission" date="2019-03" db="EMBL/GenBank/DDBJ databases">
        <title>Subsurface microbial communities from deep shales in Ohio and West Virginia, USA.</title>
        <authorList>
            <person name="Wrighton K."/>
        </authorList>
    </citation>
    <scope>NUCLEOTIDE SEQUENCE [LARGE SCALE GENOMIC DNA]</scope>
    <source>
        <strain evidence="1 2">MSL 6dP</strain>
    </source>
</reference>
<dbReference type="AlphaFoldDB" id="A0A4V3H027"/>
<dbReference type="GO" id="GO:0004803">
    <property type="term" value="F:transposase activity"/>
    <property type="evidence" value="ECO:0007669"/>
    <property type="project" value="InterPro"/>
</dbReference>
<proteinExistence type="predicted"/>
<organism evidence="1 2">
    <name type="scientific">Orenia marismortui</name>
    <dbReference type="NCBI Taxonomy" id="46469"/>
    <lineage>
        <taxon>Bacteria</taxon>
        <taxon>Bacillati</taxon>
        <taxon>Bacillota</taxon>
        <taxon>Clostridia</taxon>
        <taxon>Halanaerobiales</taxon>
        <taxon>Halobacteroidaceae</taxon>
        <taxon>Orenia</taxon>
    </lineage>
</organism>
<dbReference type="RefSeq" id="WP_166667863.1">
    <property type="nucleotide sequence ID" value="NZ_SOEG01000002.1"/>
</dbReference>
<dbReference type="Proteomes" id="UP000295832">
    <property type="component" value="Unassembled WGS sequence"/>
</dbReference>
<accession>A0A4V3H027</accession>
<protein>
    <submittedName>
        <fullName evidence="1">Transposase</fullName>
    </submittedName>
</protein>
<dbReference type="InterPro" id="IPR009057">
    <property type="entry name" value="Homeodomain-like_sf"/>
</dbReference>
<comment type="caution">
    <text evidence="1">The sequence shown here is derived from an EMBL/GenBank/DDBJ whole genome shotgun (WGS) entry which is preliminary data.</text>
</comment>
<keyword evidence="2" id="KW-1185">Reference proteome</keyword>
<dbReference type="GO" id="GO:0006313">
    <property type="term" value="P:DNA transposition"/>
    <property type="evidence" value="ECO:0007669"/>
    <property type="project" value="InterPro"/>
</dbReference>
<dbReference type="InterPro" id="IPR002514">
    <property type="entry name" value="Transposase_8"/>
</dbReference>
<evidence type="ECO:0000313" key="2">
    <source>
        <dbReference type="Proteomes" id="UP000295832"/>
    </source>
</evidence>
<dbReference type="GO" id="GO:0003677">
    <property type="term" value="F:DNA binding"/>
    <property type="evidence" value="ECO:0007669"/>
    <property type="project" value="InterPro"/>
</dbReference>
<name>A0A4V3H027_9FIRM</name>
<sequence>MDKSKYSEYFKQMAVELYKLGVPKPEIVYEYDVPKGINNWIKFYEQSEMLIEDNVNIEELLAMKKENKQLKQEVEILKKTVNILL</sequence>
<dbReference type="EMBL" id="SOEG01000002">
    <property type="protein sequence ID" value="TDX59019.1"/>
    <property type="molecule type" value="Genomic_DNA"/>
</dbReference>
<evidence type="ECO:0000313" key="1">
    <source>
        <dbReference type="EMBL" id="TDX59019.1"/>
    </source>
</evidence>
<gene>
    <name evidence="1" type="ORF">C7959_102157</name>
</gene>
<dbReference type="SUPFAM" id="SSF46689">
    <property type="entry name" value="Homeodomain-like"/>
    <property type="match status" value="1"/>
</dbReference>
<dbReference type="Pfam" id="PF01527">
    <property type="entry name" value="HTH_Tnp_1"/>
    <property type="match status" value="1"/>
</dbReference>